<evidence type="ECO:0000256" key="1">
    <source>
        <dbReference type="ARBA" id="ARBA00023125"/>
    </source>
</evidence>
<accession>A0ABT1SQL4</accession>
<dbReference type="InterPro" id="IPR010982">
    <property type="entry name" value="Lambda_DNA-bd_dom_sf"/>
</dbReference>
<keyword evidence="1" id="KW-0238">DNA-binding</keyword>
<feature type="domain" description="HTH cro/C1-type" evidence="2">
    <location>
        <begin position="15"/>
        <end position="69"/>
    </location>
</feature>
<keyword evidence="4" id="KW-1185">Reference proteome</keyword>
<evidence type="ECO:0000313" key="4">
    <source>
        <dbReference type="Proteomes" id="UP001206692"/>
    </source>
</evidence>
<dbReference type="SMART" id="SM00530">
    <property type="entry name" value="HTH_XRE"/>
    <property type="match status" value="1"/>
</dbReference>
<dbReference type="EMBL" id="JANGEW010000005">
    <property type="protein sequence ID" value="MCQ5342166.1"/>
    <property type="molecule type" value="Genomic_DNA"/>
</dbReference>
<dbReference type="Gene3D" id="1.10.260.40">
    <property type="entry name" value="lambda repressor-like DNA-binding domains"/>
    <property type="match status" value="1"/>
</dbReference>
<dbReference type="RefSeq" id="WP_227163216.1">
    <property type="nucleotide sequence ID" value="NZ_JAJCIO010000020.1"/>
</dbReference>
<evidence type="ECO:0000259" key="2">
    <source>
        <dbReference type="PROSITE" id="PS50943"/>
    </source>
</evidence>
<dbReference type="SUPFAM" id="SSF47413">
    <property type="entry name" value="lambda repressor-like DNA-binding domains"/>
    <property type="match status" value="1"/>
</dbReference>
<evidence type="ECO:0000313" key="3">
    <source>
        <dbReference type="EMBL" id="MCQ5342166.1"/>
    </source>
</evidence>
<name>A0ABT1SQL4_9FIRM</name>
<gene>
    <name evidence="3" type="ORF">NE675_03835</name>
</gene>
<proteinExistence type="predicted"/>
<dbReference type="InterPro" id="IPR001387">
    <property type="entry name" value="Cro/C1-type_HTH"/>
</dbReference>
<organism evidence="3 4">
    <name type="scientific">Megasphaera massiliensis</name>
    <dbReference type="NCBI Taxonomy" id="1232428"/>
    <lineage>
        <taxon>Bacteria</taxon>
        <taxon>Bacillati</taxon>
        <taxon>Bacillota</taxon>
        <taxon>Negativicutes</taxon>
        <taxon>Veillonellales</taxon>
        <taxon>Veillonellaceae</taxon>
        <taxon>Megasphaera</taxon>
    </lineage>
</organism>
<dbReference type="PROSITE" id="PS50943">
    <property type="entry name" value="HTH_CROC1"/>
    <property type="match status" value="1"/>
</dbReference>
<comment type="caution">
    <text evidence="3">The sequence shown here is derived from an EMBL/GenBank/DDBJ whole genome shotgun (WGS) entry which is preliminary data.</text>
</comment>
<reference evidence="3 4" key="1">
    <citation type="submission" date="2022-06" db="EMBL/GenBank/DDBJ databases">
        <title>Isolation of gut microbiota from human fecal samples.</title>
        <authorList>
            <person name="Pamer E.G."/>
            <person name="Barat B."/>
            <person name="Waligurski E."/>
            <person name="Medina S."/>
            <person name="Paddock L."/>
            <person name="Mostad J."/>
        </authorList>
    </citation>
    <scope>NUCLEOTIDE SEQUENCE [LARGE SCALE GENOMIC DNA]</scope>
    <source>
        <strain evidence="3 4">DFI.1.1</strain>
    </source>
</reference>
<dbReference type="Proteomes" id="UP001206692">
    <property type="component" value="Unassembled WGS sequence"/>
</dbReference>
<sequence length="239" mass="27920">MMDMSLISQEIGKKIRLYRKRSHWTIEELAVHIYKSKATVSKYERGEIAIDIETLYDIAEALRVSIDDLLYRDAQKAPTAFWEDVPTFFKHVSRLFYYYYDGRSNDVALSVIDILSRRPDGSFAIAMYMNCENPEQYQNCENTYTGYMKHYDSITNLVMEHTTSPMELYMINILAPFLDAPHKWAMGKGISFRPFMPVATKLWISKKPEKITKDFADTLRISKEDIRLLKLYNAFVVTG</sequence>
<dbReference type="PANTHER" id="PTHR46558">
    <property type="entry name" value="TRACRIPTIONAL REGULATORY PROTEIN-RELATED-RELATED"/>
    <property type="match status" value="1"/>
</dbReference>
<dbReference type="Pfam" id="PF01381">
    <property type="entry name" value="HTH_3"/>
    <property type="match status" value="1"/>
</dbReference>
<dbReference type="PANTHER" id="PTHR46558:SF11">
    <property type="entry name" value="HTH-TYPE TRANSCRIPTIONAL REGULATOR XRE"/>
    <property type="match status" value="1"/>
</dbReference>
<dbReference type="CDD" id="cd00093">
    <property type="entry name" value="HTH_XRE"/>
    <property type="match status" value="1"/>
</dbReference>
<protein>
    <submittedName>
        <fullName evidence="3">Helix-turn-helix domain-containing protein</fullName>
    </submittedName>
</protein>